<dbReference type="HOGENOM" id="CLU_2088686_0_0_1"/>
<organism evidence="3">
    <name type="scientific">Oryza meridionalis</name>
    <dbReference type="NCBI Taxonomy" id="40149"/>
    <lineage>
        <taxon>Eukaryota</taxon>
        <taxon>Viridiplantae</taxon>
        <taxon>Streptophyta</taxon>
        <taxon>Embryophyta</taxon>
        <taxon>Tracheophyta</taxon>
        <taxon>Spermatophyta</taxon>
        <taxon>Magnoliopsida</taxon>
        <taxon>Liliopsida</taxon>
        <taxon>Poales</taxon>
        <taxon>Poaceae</taxon>
        <taxon>BOP clade</taxon>
        <taxon>Oryzoideae</taxon>
        <taxon>Oryzeae</taxon>
        <taxon>Oryzinae</taxon>
        <taxon>Oryza</taxon>
    </lineage>
</organism>
<dbReference type="Proteomes" id="UP000008021">
    <property type="component" value="Chromosome 7"/>
</dbReference>
<evidence type="ECO:0000256" key="2">
    <source>
        <dbReference type="SAM" id="SignalP"/>
    </source>
</evidence>
<evidence type="ECO:0000256" key="1">
    <source>
        <dbReference type="SAM" id="MobiDB-lite"/>
    </source>
</evidence>
<dbReference type="Gramene" id="OMERI07G22770.1">
    <property type="protein sequence ID" value="OMERI07G22770.1"/>
    <property type="gene ID" value="OMERI07G22770"/>
</dbReference>
<feature type="chain" id="PRO_5002357968" evidence="2">
    <location>
        <begin position="32"/>
        <end position="117"/>
    </location>
</feature>
<evidence type="ECO:0000313" key="4">
    <source>
        <dbReference type="Proteomes" id="UP000008021"/>
    </source>
</evidence>
<sequence length="117" mass="12285">MVPHPSASAAPLLAPIAVILLRRFVFGGGHAGSSHGRAGPDRGGAGDEATSHATAQPARPRQSASSRRHVKAAEDAKLIFAALKENRNLLSKLEVIVGAVDYFARVLIESTRPERSA</sequence>
<proteinExistence type="predicted"/>
<feature type="signal peptide" evidence="2">
    <location>
        <begin position="1"/>
        <end position="31"/>
    </location>
</feature>
<keyword evidence="4" id="KW-1185">Reference proteome</keyword>
<protein>
    <submittedName>
        <fullName evidence="3">Uncharacterized protein</fullName>
    </submittedName>
</protein>
<feature type="region of interest" description="Disordered" evidence="1">
    <location>
        <begin position="31"/>
        <end position="70"/>
    </location>
</feature>
<dbReference type="AlphaFoldDB" id="A0A0E0EG42"/>
<name>A0A0E0EG42_9ORYZ</name>
<accession>A0A0E0EG42</accession>
<feature type="compositionally biased region" description="Low complexity" evidence="1">
    <location>
        <begin position="55"/>
        <end position="65"/>
    </location>
</feature>
<evidence type="ECO:0000313" key="3">
    <source>
        <dbReference type="EnsemblPlants" id="OMERI07G22770.1"/>
    </source>
</evidence>
<keyword evidence="2" id="KW-0732">Signal</keyword>
<reference evidence="3" key="1">
    <citation type="submission" date="2015-04" db="UniProtKB">
        <authorList>
            <consortium name="EnsemblPlants"/>
        </authorList>
    </citation>
    <scope>IDENTIFICATION</scope>
</reference>
<reference evidence="3" key="2">
    <citation type="submission" date="2018-05" db="EMBL/GenBank/DDBJ databases">
        <title>OmerRS3 (Oryza meridionalis Reference Sequence Version 3).</title>
        <authorList>
            <person name="Zhang J."/>
            <person name="Kudrna D."/>
            <person name="Lee S."/>
            <person name="Talag J."/>
            <person name="Welchert J."/>
            <person name="Wing R.A."/>
        </authorList>
    </citation>
    <scope>NUCLEOTIDE SEQUENCE [LARGE SCALE GENOMIC DNA]</scope>
    <source>
        <strain evidence="3">cv. OR44</strain>
    </source>
</reference>
<dbReference type="EnsemblPlants" id="OMERI07G22770.1">
    <property type="protein sequence ID" value="OMERI07G22770.1"/>
    <property type="gene ID" value="OMERI07G22770"/>
</dbReference>